<evidence type="ECO:0000313" key="10">
    <source>
        <dbReference type="Proteomes" id="UP000503462"/>
    </source>
</evidence>
<keyword evidence="4" id="KW-0653">Protein transport</keyword>
<reference evidence="9 10" key="1">
    <citation type="journal article" date="2016" name="Sci. Rep.">
        <title>Peltaster fructicola genome reveals evolution from an invasive phytopathogen to an ectophytic parasite.</title>
        <authorList>
            <person name="Xu C."/>
            <person name="Chen H."/>
            <person name="Gleason M.L."/>
            <person name="Xu J.R."/>
            <person name="Liu H."/>
            <person name="Zhang R."/>
            <person name="Sun G."/>
        </authorList>
    </citation>
    <scope>NUCLEOTIDE SEQUENCE [LARGE SCALE GENOMIC DNA]</scope>
    <source>
        <strain evidence="9 10">LNHT1506</strain>
    </source>
</reference>
<dbReference type="GO" id="GO:0051028">
    <property type="term" value="P:mRNA transport"/>
    <property type="evidence" value="ECO:0007669"/>
    <property type="project" value="UniProtKB-KW"/>
</dbReference>
<keyword evidence="2" id="KW-0813">Transport</keyword>
<name>A0A6H0XYG2_9PEZI</name>
<feature type="compositionally biased region" description="Polar residues" evidence="8">
    <location>
        <begin position="198"/>
        <end position="209"/>
    </location>
</feature>
<feature type="compositionally biased region" description="Polar residues" evidence="8">
    <location>
        <begin position="125"/>
        <end position="156"/>
    </location>
</feature>
<dbReference type="Pfam" id="PF21121">
    <property type="entry name" value="Nup49_C"/>
    <property type="match status" value="1"/>
</dbReference>
<keyword evidence="6" id="KW-0906">Nuclear pore complex</keyword>
<dbReference type="GO" id="GO:0017056">
    <property type="term" value="F:structural constituent of nuclear pore"/>
    <property type="evidence" value="ECO:0007669"/>
    <property type="project" value="InterPro"/>
</dbReference>
<evidence type="ECO:0000256" key="4">
    <source>
        <dbReference type="ARBA" id="ARBA00022927"/>
    </source>
</evidence>
<sequence>MALGRSNSLSLNTTAVNNSFASQQTSQPPAAAGGLFGGSIFGNQAAKPATNGASLFGNQSTAQPAQTGGLFGAQNTSQAGGLFGNQSTAQPAQSTGLFGNTTNQTGSTSLFGGQQQQQQQQQQQPTQSNSLFGGSLFGQSKPAQTGNTMFGASQPAQAGASMFGQSQNQAAAQQPSLLGASRYTAGQPAPFTGRLTMGQGSSAQPSVTPATKLDWANVRPTTRYSDLVDTAKEKLEQIDKMIQQQETFSKQIEAFLPAHHDTLNSLQPDIDLIKDKCDAAEQALISDAQGVQQVKTVTMKDHENVLRCERIGENLRLPAQYHYAPAAASKYGGRKNTSGQDSALDEEYDMNLVGNYFVPMAADMQRLLETYTSNLSEIEAHMSTIEATAIAQAQAVNQQRSGGNGPDSVRQLADTLRGFESTILATAAKVGAARKASQISHLAERVCDRDAGIVR</sequence>
<evidence type="ECO:0000256" key="8">
    <source>
        <dbReference type="SAM" id="MobiDB-lite"/>
    </source>
</evidence>
<gene>
    <name evidence="9" type="ORF">AMS68_005218</name>
</gene>
<dbReference type="GO" id="GO:0015031">
    <property type="term" value="P:protein transport"/>
    <property type="evidence" value="ECO:0007669"/>
    <property type="project" value="UniProtKB-KW"/>
</dbReference>
<keyword evidence="3" id="KW-0509">mRNA transport</keyword>
<dbReference type="EMBL" id="CP051141">
    <property type="protein sequence ID" value="QIW99700.1"/>
    <property type="molecule type" value="Genomic_DNA"/>
</dbReference>
<feature type="region of interest" description="Disordered" evidence="8">
    <location>
        <begin position="66"/>
        <end position="212"/>
    </location>
</feature>
<dbReference type="Pfam" id="PF13634">
    <property type="entry name" value="Nucleoporin_FG"/>
    <property type="match status" value="2"/>
</dbReference>
<keyword evidence="5" id="KW-0811">Translocation</keyword>
<comment type="subcellular location">
    <subcellularLocation>
        <location evidence="1">Nucleus</location>
        <location evidence="1">Nuclear pore complex</location>
    </subcellularLocation>
</comment>
<dbReference type="Proteomes" id="UP000503462">
    <property type="component" value="Chromosome 3"/>
</dbReference>
<accession>A0A6H0XYG2</accession>
<dbReference type="GO" id="GO:0005643">
    <property type="term" value="C:nuclear pore"/>
    <property type="evidence" value="ECO:0007669"/>
    <property type="project" value="UniProtKB-SubCell"/>
</dbReference>
<dbReference type="OrthoDB" id="2538017at2759"/>
<protein>
    <recommendedName>
        <fullName evidence="11">Nucleoporin Nup54 alpha-helical domain-containing protein</fullName>
    </recommendedName>
</protein>
<evidence type="ECO:0000256" key="2">
    <source>
        <dbReference type="ARBA" id="ARBA00022448"/>
    </source>
</evidence>
<organism evidence="9 10">
    <name type="scientific">Peltaster fructicola</name>
    <dbReference type="NCBI Taxonomy" id="286661"/>
    <lineage>
        <taxon>Eukaryota</taxon>
        <taxon>Fungi</taxon>
        <taxon>Dikarya</taxon>
        <taxon>Ascomycota</taxon>
        <taxon>Pezizomycotina</taxon>
        <taxon>Dothideomycetes</taxon>
        <taxon>Dothideomycetes incertae sedis</taxon>
        <taxon>Peltaster</taxon>
    </lineage>
</organism>
<evidence type="ECO:0000313" key="9">
    <source>
        <dbReference type="EMBL" id="QIW99700.1"/>
    </source>
</evidence>
<keyword evidence="10" id="KW-1185">Reference proteome</keyword>
<evidence type="ECO:0000256" key="7">
    <source>
        <dbReference type="ARBA" id="ARBA00023242"/>
    </source>
</evidence>
<dbReference type="InterPro" id="IPR025574">
    <property type="entry name" value="Nucleoporin_FG_rpt"/>
</dbReference>
<dbReference type="AlphaFoldDB" id="A0A6H0XYG2"/>
<evidence type="ECO:0008006" key="11">
    <source>
        <dbReference type="Google" id="ProtNLM"/>
    </source>
</evidence>
<feature type="compositionally biased region" description="Low complexity" evidence="8">
    <location>
        <begin position="165"/>
        <end position="174"/>
    </location>
</feature>
<dbReference type="PANTHER" id="PTHR13437:SF2">
    <property type="entry name" value="NUCLEOPORIN P58_P45"/>
    <property type="match status" value="1"/>
</dbReference>
<evidence type="ECO:0000256" key="6">
    <source>
        <dbReference type="ARBA" id="ARBA00023132"/>
    </source>
</evidence>
<dbReference type="GO" id="GO:0008139">
    <property type="term" value="F:nuclear localization sequence binding"/>
    <property type="evidence" value="ECO:0007669"/>
    <property type="project" value="InterPro"/>
</dbReference>
<evidence type="ECO:0000256" key="3">
    <source>
        <dbReference type="ARBA" id="ARBA00022816"/>
    </source>
</evidence>
<feature type="compositionally biased region" description="Low complexity" evidence="8">
    <location>
        <begin position="114"/>
        <end position="124"/>
    </location>
</feature>
<dbReference type="InterPro" id="IPR024882">
    <property type="entry name" value="NUP58/p45/49"/>
</dbReference>
<keyword evidence="7" id="KW-0539">Nucleus</keyword>
<evidence type="ECO:0000256" key="5">
    <source>
        <dbReference type="ARBA" id="ARBA00023010"/>
    </source>
</evidence>
<feature type="compositionally biased region" description="Polar residues" evidence="8">
    <location>
        <begin position="73"/>
        <end position="113"/>
    </location>
</feature>
<proteinExistence type="predicted"/>
<dbReference type="PANTHER" id="PTHR13437">
    <property type="entry name" value="NUCLEOPORIN P58/P45 NUCLEOPORIN-LIKE PROTEIN 1"/>
    <property type="match status" value="1"/>
</dbReference>
<evidence type="ECO:0000256" key="1">
    <source>
        <dbReference type="ARBA" id="ARBA00004567"/>
    </source>
</evidence>